<feature type="compositionally biased region" description="Low complexity" evidence="1">
    <location>
        <begin position="56"/>
        <end position="67"/>
    </location>
</feature>
<dbReference type="GO" id="GO:0005851">
    <property type="term" value="C:eukaryotic translation initiation factor 2B complex"/>
    <property type="evidence" value="ECO:0007669"/>
    <property type="project" value="TreeGrafter"/>
</dbReference>
<dbReference type="GO" id="GO:0005085">
    <property type="term" value="F:guanyl-nucleotide exchange factor activity"/>
    <property type="evidence" value="ECO:0007669"/>
    <property type="project" value="InterPro"/>
</dbReference>
<evidence type="ECO:0000313" key="3">
    <source>
        <dbReference type="EMBL" id="CAD7200936.1"/>
    </source>
</evidence>
<dbReference type="InterPro" id="IPR051956">
    <property type="entry name" value="eIF2B_epsilon"/>
</dbReference>
<dbReference type="AlphaFoldDB" id="A0A7R8VLW0"/>
<dbReference type="CDD" id="cd11558">
    <property type="entry name" value="W2_eIF2B_epsilon"/>
    <property type="match status" value="1"/>
</dbReference>
<feature type="compositionally biased region" description="Acidic residues" evidence="1">
    <location>
        <begin position="46"/>
        <end position="55"/>
    </location>
</feature>
<feature type="domain" description="W2" evidence="2">
    <location>
        <begin position="63"/>
        <end position="228"/>
    </location>
</feature>
<dbReference type="GO" id="GO:0031369">
    <property type="term" value="F:translation initiation factor binding"/>
    <property type="evidence" value="ECO:0007669"/>
    <property type="project" value="InterPro"/>
</dbReference>
<protein>
    <recommendedName>
        <fullName evidence="2">W2 domain-containing protein</fullName>
    </recommendedName>
</protein>
<accession>A0A7R8VLW0</accession>
<dbReference type="PROSITE" id="PS51363">
    <property type="entry name" value="W2"/>
    <property type="match status" value="1"/>
</dbReference>
<feature type="region of interest" description="Disordered" evidence="1">
    <location>
        <begin position="29"/>
        <end position="67"/>
    </location>
</feature>
<dbReference type="GO" id="GO:0003743">
    <property type="term" value="F:translation initiation factor activity"/>
    <property type="evidence" value="ECO:0007669"/>
    <property type="project" value="TreeGrafter"/>
</dbReference>
<dbReference type="PANTHER" id="PTHR45887:SF1">
    <property type="entry name" value="TRANSLATION INITIATION FACTOR EIF-2B SUBUNIT EPSILON"/>
    <property type="match status" value="1"/>
</dbReference>
<dbReference type="SUPFAM" id="SSF48371">
    <property type="entry name" value="ARM repeat"/>
    <property type="match status" value="1"/>
</dbReference>
<gene>
    <name evidence="3" type="ORF">TDIB3V08_LOCUS7147</name>
</gene>
<dbReference type="EMBL" id="OA567895">
    <property type="protein sequence ID" value="CAD7200936.1"/>
    <property type="molecule type" value="Genomic_DNA"/>
</dbReference>
<dbReference type="InterPro" id="IPR044123">
    <property type="entry name" value="W2_eIF2B_epsilon"/>
</dbReference>
<dbReference type="InterPro" id="IPR016024">
    <property type="entry name" value="ARM-type_fold"/>
</dbReference>
<organism evidence="3">
    <name type="scientific">Timema douglasi</name>
    <name type="common">Walking stick</name>
    <dbReference type="NCBI Taxonomy" id="61478"/>
    <lineage>
        <taxon>Eukaryota</taxon>
        <taxon>Metazoa</taxon>
        <taxon>Ecdysozoa</taxon>
        <taxon>Arthropoda</taxon>
        <taxon>Hexapoda</taxon>
        <taxon>Insecta</taxon>
        <taxon>Pterygota</taxon>
        <taxon>Neoptera</taxon>
        <taxon>Polyneoptera</taxon>
        <taxon>Phasmatodea</taxon>
        <taxon>Timematodea</taxon>
        <taxon>Timematoidea</taxon>
        <taxon>Timematidae</taxon>
        <taxon>Timema</taxon>
    </lineage>
</organism>
<evidence type="ECO:0000256" key="1">
    <source>
        <dbReference type="SAM" id="MobiDB-lite"/>
    </source>
</evidence>
<dbReference type="Pfam" id="PF02020">
    <property type="entry name" value="W2"/>
    <property type="match status" value="1"/>
</dbReference>
<name>A0A7R8VLW0_TIMDO</name>
<dbReference type="InterPro" id="IPR003307">
    <property type="entry name" value="W2_domain"/>
</dbReference>
<dbReference type="Gene3D" id="1.25.40.180">
    <property type="match status" value="1"/>
</dbReference>
<dbReference type="PANTHER" id="PTHR45887">
    <property type="entry name" value="TRANSLATION INITIATION FACTOR EIF-2B SUBUNIT EPSILON"/>
    <property type="match status" value="1"/>
</dbReference>
<sequence>MVIVSHSITELKKIGPKAVMVLAVNKDVDSEDEQEGPRVSGLTLVGEEEGEDSSESSDQLSTSSDLSYRASPVMDSLSRGYDDKLQCDNLVLEINSSRYAYNVTVQEVNYHVVRALVSLPSPDNYWGQLRMQLGYFLPILVNYIRNQQAQEDCLQALEEVATSRKELRDSLLKLLHLLYEQEILGEEAILKWHSSPDLDDPAATPLRNTYGVVLFDLVCPRLNHSSNGCRRLMKNQTEKMAFTAFQRRGYPKPLIDNQISRALSRDDYDPPKKVEDIPLPTQYHPGLQRINTILKRGYKFLTSSPQTQNLLSSPPRVTFKRPPNLHNILVHPKLPDPKRIQQEKPTTKGSYLCGSTRCSPCGIHLPATSFNSKKLSKVKSTCYVKSGSQYLGNKHLLRSSSYSSWLCPLNMVTHAGPLLLPHPFGQYYTDNLYRDLTTIGTLPRDCNEEAIKELLDKDHPTGRGQKLKKLLVPSRQGHLPPGLSPIILLQHSNV</sequence>
<evidence type="ECO:0000259" key="2">
    <source>
        <dbReference type="PROSITE" id="PS51363"/>
    </source>
</evidence>
<reference evidence="3" key="1">
    <citation type="submission" date="2020-11" db="EMBL/GenBank/DDBJ databases">
        <authorList>
            <person name="Tran Van P."/>
        </authorList>
    </citation>
    <scope>NUCLEOTIDE SEQUENCE</scope>
</reference>
<proteinExistence type="predicted"/>